<evidence type="ECO:0000313" key="12">
    <source>
        <dbReference type="EMBL" id="MBP2295895.1"/>
    </source>
</evidence>
<dbReference type="EMBL" id="JAGINP010000025">
    <property type="protein sequence ID" value="MBP2295895.1"/>
    <property type="molecule type" value="Genomic_DNA"/>
</dbReference>
<proteinExistence type="predicted"/>
<organism evidence="12 13">
    <name type="scientific">Azospirillum rugosum</name>
    <dbReference type="NCBI Taxonomy" id="416170"/>
    <lineage>
        <taxon>Bacteria</taxon>
        <taxon>Pseudomonadati</taxon>
        <taxon>Pseudomonadota</taxon>
        <taxon>Alphaproteobacteria</taxon>
        <taxon>Rhodospirillales</taxon>
        <taxon>Azospirillaceae</taxon>
        <taxon>Azospirillum</taxon>
    </lineage>
</organism>
<keyword evidence="4" id="KW-0479">Metal-binding</keyword>
<keyword evidence="13" id="KW-1185">Reference proteome</keyword>
<feature type="transmembrane region" description="Helical" evidence="9">
    <location>
        <begin position="235"/>
        <end position="257"/>
    </location>
</feature>
<feature type="transmembrane region" description="Helical" evidence="9">
    <location>
        <begin position="191"/>
        <end position="215"/>
    </location>
</feature>
<dbReference type="Pfam" id="PF04234">
    <property type="entry name" value="CopC"/>
    <property type="match status" value="1"/>
</dbReference>
<feature type="transmembrane region" description="Helical" evidence="9">
    <location>
        <begin position="297"/>
        <end position="316"/>
    </location>
</feature>
<evidence type="ECO:0000313" key="13">
    <source>
        <dbReference type="Proteomes" id="UP000781958"/>
    </source>
</evidence>
<evidence type="ECO:0000256" key="1">
    <source>
        <dbReference type="ARBA" id="ARBA00004651"/>
    </source>
</evidence>
<evidence type="ECO:0000256" key="3">
    <source>
        <dbReference type="ARBA" id="ARBA00022692"/>
    </source>
</evidence>
<feature type="domain" description="Copper resistance protein D" evidence="11">
    <location>
        <begin position="328"/>
        <end position="433"/>
    </location>
</feature>
<keyword evidence="7" id="KW-0186">Copper</keyword>
<feature type="transmembrane region" description="Helical" evidence="9">
    <location>
        <begin position="159"/>
        <end position="179"/>
    </location>
</feature>
<keyword evidence="8 9" id="KW-0472">Membrane</keyword>
<reference evidence="12 13" key="1">
    <citation type="submission" date="2021-03" db="EMBL/GenBank/DDBJ databases">
        <title>Genomic Encyclopedia of Type Strains, Phase III (KMG-III): the genomes of soil and plant-associated and newly described type strains.</title>
        <authorList>
            <person name="Whitman W."/>
        </authorList>
    </citation>
    <scope>NUCLEOTIDE SEQUENCE [LARGE SCALE GENOMIC DNA]</scope>
    <source>
        <strain evidence="12 13">IMMIB AFH-6</strain>
    </source>
</reference>
<evidence type="ECO:0000256" key="4">
    <source>
        <dbReference type="ARBA" id="ARBA00022723"/>
    </source>
</evidence>
<dbReference type="Pfam" id="PF05425">
    <property type="entry name" value="CopD"/>
    <property type="match status" value="1"/>
</dbReference>
<feature type="transmembrane region" description="Helical" evidence="9">
    <location>
        <begin position="264"/>
        <end position="285"/>
    </location>
</feature>
<evidence type="ECO:0000256" key="2">
    <source>
        <dbReference type="ARBA" id="ARBA00022475"/>
    </source>
</evidence>
<dbReference type="SUPFAM" id="SSF81296">
    <property type="entry name" value="E set domains"/>
    <property type="match status" value="1"/>
</dbReference>
<keyword evidence="6 9" id="KW-1133">Transmembrane helix</keyword>
<sequence>MRRHLTGLTGCFAALLLMLAVTPAVVIMAAPAAWAHAVLVEAVPPDGAGLDRPPAEVSLRFNEPVSPVSVRVLGPGGAELALPSPPAVGAGAGDGTLRIALPAGLAAGTHVVSFRVVSADGHPVAGSILFGIGAAPDRGIVQAEEGRQATLLVAAAARWLHYGSLLAAVGGGLFLALVLDGWSPVGRRLKPGLCLGVGIAALAAVLNVGLAGAVLEGAPLSGLIGASVWKTGVASSTGASAALALLGLVAAALGLALEERGRAGAVLLLAGAAGAALALTATGHAPTAEPRWLSAPLVALHTLGVAFWIGSFWPLAVVLRTEPAAEAARIVRRFSGLAMAAVAVLVLAGAVLSVLQLAEPRAIVDTPYGQIWLGKMVCVLVMLVLAAVNRLRLTPDLAPGLEAAGPAAAARLRGSLFTEMVAAALVLLFTAGLGTTPPPRTRGEVAEAESTGFSTVVTVKGRPALITVTPARPGPNRLAVQIEQADGTPLDAQEVSAELALPSAGIEPISRVLGKAGPGIYAADGVELPLAGEWAVRVDALVSDFEKALYRTEVTVR</sequence>
<keyword evidence="2" id="KW-1003">Cell membrane</keyword>
<dbReference type="InterPro" id="IPR032694">
    <property type="entry name" value="CopC/D"/>
</dbReference>
<dbReference type="PANTHER" id="PTHR34820:SF4">
    <property type="entry name" value="INNER MEMBRANE PROTEIN YEBZ"/>
    <property type="match status" value="1"/>
</dbReference>
<evidence type="ECO:0000256" key="6">
    <source>
        <dbReference type="ARBA" id="ARBA00022989"/>
    </source>
</evidence>
<dbReference type="Proteomes" id="UP000781958">
    <property type="component" value="Unassembled WGS sequence"/>
</dbReference>
<dbReference type="InterPro" id="IPR014756">
    <property type="entry name" value="Ig_E-set"/>
</dbReference>
<name>A0ABS4STM0_9PROT</name>
<comment type="subcellular location">
    <subcellularLocation>
        <location evidence="1">Cell membrane</location>
        <topology evidence="1">Multi-pass membrane protein</topology>
    </subcellularLocation>
</comment>
<feature type="transmembrane region" description="Helical" evidence="9">
    <location>
        <begin position="337"/>
        <end position="358"/>
    </location>
</feature>
<evidence type="ECO:0000259" key="11">
    <source>
        <dbReference type="Pfam" id="PF05425"/>
    </source>
</evidence>
<comment type="caution">
    <text evidence="12">The sequence shown here is derived from an EMBL/GenBank/DDBJ whole genome shotgun (WGS) entry which is preliminary data.</text>
</comment>
<feature type="domain" description="CopC" evidence="10">
    <location>
        <begin position="36"/>
        <end position="131"/>
    </location>
</feature>
<feature type="transmembrane region" description="Helical" evidence="9">
    <location>
        <begin position="416"/>
        <end position="434"/>
    </location>
</feature>
<dbReference type="RefSeq" id="WP_209770543.1">
    <property type="nucleotide sequence ID" value="NZ_JAGINP010000025.1"/>
</dbReference>
<dbReference type="Gene3D" id="2.60.40.1220">
    <property type="match status" value="1"/>
</dbReference>
<dbReference type="InterPro" id="IPR008457">
    <property type="entry name" value="Cu-R_CopD_dom"/>
</dbReference>
<keyword evidence="3 9" id="KW-0812">Transmembrane</keyword>
<gene>
    <name evidence="12" type="ORF">J2851_005709</name>
</gene>
<evidence type="ECO:0000256" key="8">
    <source>
        <dbReference type="ARBA" id="ARBA00023136"/>
    </source>
</evidence>
<dbReference type="PANTHER" id="PTHR34820">
    <property type="entry name" value="INNER MEMBRANE PROTEIN YEBZ"/>
    <property type="match status" value="1"/>
</dbReference>
<protein>
    <submittedName>
        <fullName evidence="12">Copper transport protein</fullName>
    </submittedName>
</protein>
<evidence type="ECO:0000256" key="9">
    <source>
        <dbReference type="SAM" id="Phobius"/>
    </source>
</evidence>
<evidence type="ECO:0000256" key="7">
    <source>
        <dbReference type="ARBA" id="ARBA00023008"/>
    </source>
</evidence>
<feature type="transmembrane region" description="Helical" evidence="9">
    <location>
        <begin position="370"/>
        <end position="388"/>
    </location>
</feature>
<keyword evidence="5" id="KW-0732">Signal</keyword>
<accession>A0ABS4STM0</accession>
<dbReference type="InterPro" id="IPR014755">
    <property type="entry name" value="Cu-Rt/internalin_Ig-like"/>
</dbReference>
<evidence type="ECO:0000259" key="10">
    <source>
        <dbReference type="Pfam" id="PF04234"/>
    </source>
</evidence>
<evidence type="ECO:0000256" key="5">
    <source>
        <dbReference type="ARBA" id="ARBA00022729"/>
    </source>
</evidence>
<dbReference type="InterPro" id="IPR007348">
    <property type="entry name" value="CopC_dom"/>
</dbReference>